<dbReference type="EMBL" id="JBBUTH010000008">
    <property type="protein sequence ID" value="MEK8051894.1"/>
    <property type="molecule type" value="Genomic_DNA"/>
</dbReference>
<keyword evidence="3" id="KW-1185">Reference proteome</keyword>
<keyword evidence="1" id="KW-0472">Membrane</keyword>
<keyword evidence="1" id="KW-1133">Transmembrane helix</keyword>
<dbReference type="Proteomes" id="UP001365405">
    <property type="component" value="Unassembled WGS sequence"/>
</dbReference>
<accession>A0ABU9CJ69</accession>
<feature type="transmembrane region" description="Helical" evidence="1">
    <location>
        <begin position="23"/>
        <end position="44"/>
    </location>
</feature>
<comment type="caution">
    <text evidence="2">The sequence shown here is derived from an EMBL/GenBank/DDBJ whole genome shotgun (WGS) entry which is preliminary data.</text>
</comment>
<proteinExistence type="predicted"/>
<evidence type="ECO:0000313" key="3">
    <source>
        <dbReference type="Proteomes" id="UP001365405"/>
    </source>
</evidence>
<protein>
    <submittedName>
        <fullName evidence="2">Uncharacterized protein</fullName>
    </submittedName>
</protein>
<name>A0ABU9CJ69_9BURK</name>
<gene>
    <name evidence="2" type="ORF">AACH10_16700</name>
</gene>
<keyword evidence="1" id="KW-0812">Transmembrane</keyword>
<dbReference type="RefSeq" id="WP_341411588.1">
    <property type="nucleotide sequence ID" value="NZ_JBBUTH010000008.1"/>
</dbReference>
<organism evidence="2 3">
    <name type="scientific">Pseudaquabacterium inlustre</name>
    <dbReference type="NCBI Taxonomy" id="2984192"/>
    <lineage>
        <taxon>Bacteria</taxon>
        <taxon>Pseudomonadati</taxon>
        <taxon>Pseudomonadota</taxon>
        <taxon>Betaproteobacteria</taxon>
        <taxon>Burkholderiales</taxon>
        <taxon>Sphaerotilaceae</taxon>
        <taxon>Pseudaquabacterium</taxon>
    </lineage>
</organism>
<evidence type="ECO:0000256" key="1">
    <source>
        <dbReference type="SAM" id="Phobius"/>
    </source>
</evidence>
<reference evidence="2 3" key="1">
    <citation type="submission" date="2024-04" db="EMBL/GenBank/DDBJ databases">
        <title>Novel species of the genus Ideonella isolated from streams.</title>
        <authorList>
            <person name="Lu H."/>
        </authorList>
    </citation>
    <scope>NUCLEOTIDE SEQUENCE [LARGE SCALE GENOMIC DNA]</scope>
    <source>
        <strain evidence="2 3">DXS22W</strain>
    </source>
</reference>
<sequence>MGVTVAGSGGGDQRARHRLLGRVYGLAMAALLAVTFVIAAGAVLEGQPMKGAFNV</sequence>
<evidence type="ECO:0000313" key="2">
    <source>
        <dbReference type="EMBL" id="MEK8051894.1"/>
    </source>
</evidence>